<evidence type="ECO:0000256" key="14">
    <source>
        <dbReference type="ARBA" id="ARBA00023180"/>
    </source>
</evidence>
<sequence length="283" mass="32043">SDLRARPRPVRALRLRFLSASAECHLEIHQLQNHSVLGAEALARLLLHRGVLCGRWQQAEFPSLPPLLGDGVRPVRLPDRAGRLLHRRGPVGAAAGGDLRPRRVPLHQRAPRFCPYKDTEIGRPNFKLEVSDDKKKTTLYVADPATALYKDGRQLNIRDVFSDQLQYRVTYRKNKSTGKKVYNYKTNIIELLDLDRGVSYCFNVQAYLPDRAADKQLGELSHTQCTKDHNQSIFEVYSVGVIASAIFLILLLIGIIIAVTYICCKRHKNSQGREKEGMPLRDV</sequence>
<feature type="domain" description="Interferon/interleukin receptor" evidence="18">
    <location>
        <begin position="119"/>
        <end position="227"/>
    </location>
</feature>
<dbReference type="SUPFAM" id="SSF49265">
    <property type="entry name" value="Fibronectin type III"/>
    <property type="match status" value="1"/>
</dbReference>
<keyword evidence="14" id="KW-0325">Glycoprotein</keyword>
<reference evidence="19" key="1">
    <citation type="submission" date="2023-05" db="EMBL/GenBank/DDBJ databases">
        <title>High-quality long-read genome of Scophthalmus maximus.</title>
        <authorList>
            <person name="Lien S."/>
            <person name="Martinez P."/>
        </authorList>
    </citation>
    <scope>NUCLEOTIDE SEQUENCE [LARGE SCALE GENOMIC DNA]</scope>
</reference>
<gene>
    <name evidence="19" type="primary">f3a</name>
</gene>
<evidence type="ECO:0000256" key="10">
    <source>
        <dbReference type="ARBA" id="ARBA00023084"/>
    </source>
</evidence>
<comment type="subunit">
    <text evidence="4">Interacts with HSPE; the interaction, inhibited by heparin, promotes the generation of activated factor X and activates coagulation in the presence of activated factor VII.</text>
</comment>
<evidence type="ECO:0000256" key="2">
    <source>
        <dbReference type="ARBA" id="ARBA00004479"/>
    </source>
</evidence>
<evidence type="ECO:0000256" key="6">
    <source>
        <dbReference type="ARBA" id="ARBA00022692"/>
    </source>
</evidence>
<evidence type="ECO:0000256" key="9">
    <source>
        <dbReference type="ARBA" id="ARBA00022989"/>
    </source>
</evidence>
<evidence type="ECO:0000256" key="8">
    <source>
        <dbReference type="ARBA" id="ARBA00022729"/>
    </source>
</evidence>
<dbReference type="Proteomes" id="UP000694558">
    <property type="component" value="Chromosome 21"/>
</dbReference>
<keyword evidence="10" id="KW-0094">Blood coagulation</keyword>
<dbReference type="Ensembl" id="ENSSMAT00000008240.2">
    <property type="protein sequence ID" value="ENSSMAP00000008137.2"/>
    <property type="gene ID" value="ENSSMAG00000005030.2"/>
</dbReference>
<keyword evidence="11 17" id="KW-0472">Membrane</keyword>
<proteinExistence type="inferred from homology"/>
<evidence type="ECO:0000313" key="20">
    <source>
        <dbReference type="Proteomes" id="UP000694558"/>
    </source>
</evidence>
<organism evidence="19 20">
    <name type="scientific">Scophthalmus maximus</name>
    <name type="common">Turbot</name>
    <name type="synonym">Psetta maxima</name>
    <dbReference type="NCBI Taxonomy" id="52904"/>
    <lineage>
        <taxon>Eukaryota</taxon>
        <taxon>Metazoa</taxon>
        <taxon>Chordata</taxon>
        <taxon>Craniata</taxon>
        <taxon>Vertebrata</taxon>
        <taxon>Euteleostomi</taxon>
        <taxon>Actinopterygii</taxon>
        <taxon>Neopterygii</taxon>
        <taxon>Teleostei</taxon>
        <taxon>Neoteleostei</taxon>
        <taxon>Acanthomorphata</taxon>
        <taxon>Carangaria</taxon>
        <taxon>Pleuronectiformes</taxon>
        <taxon>Pleuronectoidei</taxon>
        <taxon>Scophthalmidae</taxon>
        <taxon>Scophthalmus</taxon>
    </lineage>
</organism>
<reference evidence="19" key="2">
    <citation type="submission" date="2025-08" db="UniProtKB">
        <authorList>
            <consortium name="Ensembl"/>
        </authorList>
    </citation>
    <scope>IDENTIFICATION</scope>
</reference>
<dbReference type="GeneTree" id="ENSGT00940000171175"/>
<keyword evidence="8" id="KW-0732">Signal</keyword>
<dbReference type="PRINTS" id="PR00346">
    <property type="entry name" value="TISSUEFACTOR"/>
</dbReference>
<dbReference type="GO" id="GO:0007596">
    <property type="term" value="P:blood coagulation"/>
    <property type="evidence" value="ECO:0007669"/>
    <property type="project" value="UniProtKB-KW"/>
</dbReference>
<name>A0A8D2ZV61_SCOMX</name>
<evidence type="ECO:0000256" key="3">
    <source>
        <dbReference type="ARBA" id="ARBA00009197"/>
    </source>
</evidence>
<dbReference type="InterPro" id="IPR050650">
    <property type="entry name" value="Type-II_Cytokine-TF_Rcpt"/>
</dbReference>
<feature type="transmembrane region" description="Helical" evidence="17">
    <location>
        <begin position="236"/>
        <end position="263"/>
    </location>
</feature>
<dbReference type="GO" id="GO:0005886">
    <property type="term" value="C:plasma membrane"/>
    <property type="evidence" value="ECO:0007669"/>
    <property type="project" value="TreeGrafter"/>
</dbReference>
<evidence type="ECO:0000256" key="17">
    <source>
        <dbReference type="SAM" id="Phobius"/>
    </source>
</evidence>
<comment type="similarity">
    <text evidence="3">Belongs to the tissue factor family.</text>
</comment>
<dbReference type="Gene3D" id="2.60.40.10">
    <property type="entry name" value="Immunoglobulins"/>
    <property type="match status" value="1"/>
</dbReference>
<keyword evidence="15" id="KW-0449">Lipoprotein</keyword>
<keyword evidence="7" id="KW-0356">Hemostasis</keyword>
<dbReference type="Pfam" id="PF09294">
    <property type="entry name" value="Interfer-bind"/>
    <property type="match status" value="1"/>
</dbReference>
<dbReference type="PANTHER" id="PTHR20859:SF22">
    <property type="entry name" value="TISSUE FACTOR"/>
    <property type="match status" value="1"/>
</dbReference>
<evidence type="ECO:0000256" key="4">
    <source>
        <dbReference type="ARBA" id="ARBA00011184"/>
    </source>
</evidence>
<dbReference type="InterPro" id="IPR013783">
    <property type="entry name" value="Ig-like_fold"/>
</dbReference>
<evidence type="ECO:0000256" key="13">
    <source>
        <dbReference type="ARBA" id="ARBA00023157"/>
    </source>
</evidence>
<evidence type="ECO:0000256" key="1">
    <source>
        <dbReference type="ARBA" id="ARBA00002201"/>
    </source>
</evidence>
<dbReference type="InterPro" id="IPR036116">
    <property type="entry name" value="FN3_sf"/>
</dbReference>
<evidence type="ECO:0000256" key="12">
    <source>
        <dbReference type="ARBA" id="ARBA00023139"/>
    </source>
</evidence>
<dbReference type="AlphaFoldDB" id="A0A8D2ZV61"/>
<evidence type="ECO:0000256" key="7">
    <source>
        <dbReference type="ARBA" id="ARBA00022696"/>
    </source>
</evidence>
<keyword evidence="12" id="KW-0564">Palmitate</keyword>
<evidence type="ECO:0000313" key="19">
    <source>
        <dbReference type="Ensembl" id="ENSSMAP00000008137.2"/>
    </source>
</evidence>
<accession>A0A8D2ZV61</accession>
<evidence type="ECO:0000256" key="11">
    <source>
        <dbReference type="ARBA" id="ARBA00023136"/>
    </source>
</evidence>
<evidence type="ECO:0000256" key="5">
    <source>
        <dbReference type="ARBA" id="ARBA00018722"/>
    </source>
</evidence>
<keyword evidence="13" id="KW-1015">Disulfide bond</keyword>
<dbReference type="InterPro" id="IPR015373">
    <property type="entry name" value="Interferon/interleukin_rcp_dom"/>
</dbReference>
<keyword evidence="9 17" id="KW-1133">Transmembrane helix</keyword>
<comment type="subcellular location">
    <subcellularLocation>
        <location evidence="2">Membrane</location>
        <topology evidence="2">Single-pass type I membrane protein</topology>
    </subcellularLocation>
</comment>
<dbReference type="GO" id="GO:0004896">
    <property type="term" value="F:cytokine receptor activity"/>
    <property type="evidence" value="ECO:0007669"/>
    <property type="project" value="TreeGrafter"/>
</dbReference>
<dbReference type="PANTHER" id="PTHR20859">
    <property type="entry name" value="INTERFERON/INTERLEUKIN RECEPTOR"/>
    <property type="match status" value="1"/>
</dbReference>
<comment type="function">
    <text evidence="1">Initiates blood coagulation by forming a complex with circulating factor VII or VIIa. The [TF:VIIa] complex activates factors IX or X by specific limited proteolysis. TF plays a role in normal hemostasis by initiating the cell-surface assembly and propagation of the coagulation protease cascade.</text>
</comment>
<evidence type="ECO:0000256" key="15">
    <source>
        <dbReference type="ARBA" id="ARBA00023288"/>
    </source>
</evidence>
<dbReference type="InterPro" id="IPR001187">
    <property type="entry name" value="Tissue_factor"/>
</dbReference>
<evidence type="ECO:0000259" key="18">
    <source>
        <dbReference type="Pfam" id="PF09294"/>
    </source>
</evidence>
<dbReference type="FunFam" id="2.60.40.10:FF:000899">
    <property type="entry name" value="Tissue factor"/>
    <property type="match status" value="1"/>
</dbReference>
<evidence type="ECO:0000256" key="16">
    <source>
        <dbReference type="ARBA" id="ARBA00031171"/>
    </source>
</evidence>
<keyword evidence="6 17" id="KW-0812">Transmembrane</keyword>
<protein>
    <recommendedName>
        <fullName evidence="5">Tissue factor</fullName>
    </recommendedName>
    <alternativeName>
        <fullName evidence="16">Coagulation factor III</fullName>
    </alternativeName>
</protein>